<feature type="signal peptide" evidence="1">
    <location>
        <begin position="1"/>
        <end position="29"/>
    </location>
</feature>
<evidence type="ECO:0000256" key="1">
    <source>
        <dbReference type="SAM" id="SignalP"/>
    </source>
</evidence>
<dbReference type="SUPFAM" id="SSF81901">
    <property type="entry name" value="HCP-like"/>
    <property type="match status" value="1"/>
</dbReference>
<dbReference type="InterPro" id="IPR011990">
    <property type="entry name" value="TPR-like_helical_dom_sf"/>
</dbReference>
<dbReference type="AlphaFoldDB" id="L8J8Q1"/>
<protein>
    <recommendedName>
        <fullName evidence="4">Chromosome segregation ATPase</fullName>
    </recommendedName>
</protein>
<evidence type="ECO:0000313" key="2">
    <source>
        <dbReference type="EMBL" id="ELR63827.1"/>
    </source>
</evidence>
<dbReference type="InterPro" id="IPR053301">
    <property type="entry name" value="F-box_motif"/>
</dbReference>
<reference evidence="2 3" key="1">
    <citation type="submission" date="2012-12" db="EMBL/GenBank/DDBJ databases">
        <title>Genome Assembly of Photobacterium sp. AK15.</title>
        <authorList>
            <person name="Khatri I."/>
            <person name="Vaidya B."/>
            <person name="Srinivas T.N.R."/>
            <person name="Subramanian S."/>
            <person name="Pinnaka A."/>
        </authorList>
    </citation>
    <scope>NUCLEOTIDE SEQUENCE [LARGE SCALE GENOMIC DNA]</scope>
    <source>
        <strain evidence="2 3">AK15</strain>
    </source>
</reference>
<dbReference type="RefSeq" id="WP_007469857.1">
    <property type="nucleotide sequence ID" value="NZ_AMZO01000035.1"/>
</dbReference>
<dbReference type="Proteomes" id="UP000011134">
    <property type="component" value="Unassembled WGS sequence"/>
</dbReference>
<feature type="chain" id="PRO_5003992758" description="Chromosome segregation ATPase" evidence="1">
    <location>
        <begin position="30"/>
        <end position="378"/>
    </location>
</feature>
<evidence type="ECO:0000313" key="3">
    <source>
        <dbReference type="Proteomes" id="UP000011134"/>
    </source>
</evidence>
<dbReference type="OrthoDB" id="6362340at2"/>
<dbReference type="EMBL" id="AMZO01000035">
    <property type="protein sequence ID" value="ELR63827.1"/>
    <property type="molecule type" value="Genomic_DNA"/>
</dbReference>
<sequence>MLKPPYSKKLSRSLFLLSGLLIVSGTANAGYSIVRVKCDKNDTETRIFINNEYKGTCPKLDIPVKAGKSTLRAQKKVDDEHEQIFVKQLNVVQGVPQRIDVVLGAVELTASAKKARQQAAEKQLRQAAQADLIAARSGDLDAMAQMVQRYTVGEGIAKNLNKARYWQQKRESVLAEMDLAAAKAGNITAMTKLIKRYEEGKGVVQSDEQAQLWRKNIESANAQAELTSAKAGNVKAMESVSQRYKTGKGFEQSTEQAQYWLEKINEVKQQKVAQAKRKEIRKEIDGISYTRFLEGGMEIISEEENPFAITLGGPLVSASSTLLDVISTPINMTRQVYLSEQLAAHASAWAKPDSMMAKAYQQQQIRNEQSDDPLLASR</sequence>
<dbReference type="Gene3D" id="1.25.40.10">
    <property type="entry name" value="Tetratricopeptide repeat domain"/>
    <property type="match status" value="1"/>
</dbReference>
<dbReference type="PATRIC" id="fig|1056511.3.peg.4211"/>
<proteinExistence type="predicted"/>
<comment type="caution">
    <text evidence="2">The sequence shown here is derived from an EMBL/GenBank/DDBJ whole genome shotgun (WGS) entry which is preliminary data.</text>
</comment>
<accession>L8J8Q1</accession>
<keyword evidence="3" id="KW-1185">Reference proteome</keyword>
<keyword evidence="1" id="KW-0732">Signal</keyword>
<dbReference type="PANTHER" id="PTHR45088:SF1">
    <property type="entry name" value="OS04G0476000 PROTEIN"/>
    <property type="match status" value="1"/>
</dbReference>
<dbReference type="PANTHER" id="PTHR45088">
    <property type="entry name" value="OSJNBA0022H21.17 PROTEIN"/>
    <property type="match status" value="1"/>
</dbReference>
<gene>
    <name evidence="2" type="ORF">C942_03286</name>
</gene>
<organism evidence="2 3">
    <name type="scientific">Photobacterium marinum</name>
    <dbReference type="NCBI Taxonomy" id="1056511"/>
    <lineage>
        <taxon>Bacteria</taxon>
        <taxon>Pseudomonadati</taxon>
        <taxon>Pseudomonadota</taxon>
        <taxon>Gammaproteobacteria</taxon>
        <taxon>Vibrionales</taxon>
        <taxon>Vibrionaceae</taxon>
        <taxon>Photobacterium</taxon>
    </lineage>
</organism>
<name>L8J8Q1_9GAMM</name>
<evidence type="ECO:0008006" key="4">
    <source>
        <dbReference type="Google" id="ProtNLM"/>
    </source>
</evidence>